<geneLocation type="plasmid" evidence="2">
    <name>pN42</name>
</geneLocation>
<keyword evidence="2" id="KW-0614">Plasmid</keyword>
<evidence type="ECO:0000256" key="1">
    <source>
        <dbReference type="SAM" id="Coils"/>
    </source>
</evidence>
<keyword evidence="1" id="KW-0175">Coiled coil</keyword>
<dbReference type="RefSeq" id="WP_011114718.1">
    <property type="nucleotide sequence ID" value="NC_004850.1"/>
</dbReference>
<accession>Q8VN07</accession>
<feature type="coiled-coil region" evidence="1">
    <location>
        <begin position="64"/>
        <end position="182"/>
    </location>
</feature>
<evidence type="ECO:0000313" key="2">
    <source>
        <dbReference type="EMBL" id="CAD15745.1"/>
    </source>
</evidence>
<organism evidence="2">
    <name type="scientific">Lactobacillus delbrueckii subsp. lactis</name>
    <dbReference type="NCBI Taxonomy" id="29397"/>
    <lineage>
        <taxon>Bacteria</taxon>
        <taxon>Bacillati</taxon>
        <taxon>Bacillota</taxon>
        <taxon>Bacilli</taxon>
        <taxon>Lactobacillales</taxon>
        <taxon>Lactobacillaceae</taxon>
        <taxon>Lactobacillus</taxon>
    </lineage>
</organism>
<proteinExistence type="predicted"/>
<dbReference type="AlphaFoldDB" id="Q8VN07"/>
<dbReference type="EMBL" id="AJ421627">
    <property type="protein sequence ID" value="CAD15745.1"/>
    <property type="molecule type" value="Genomic_DNA"/>
</dbReference>
<reference evidence="2" key="1">
    <citation type="journal article" date="2002" name="Plasmid">
        <title>DNA sequence and functional analysis of Lactobacillus delbrueckii subsp. lactis plasmids pN42 and pJBL2.</title>
        <authorList>
            <person name="Bourniquel A.A."/>
            <person name="Casey M.G."/>
            <person name="Mollet B."/>
            <person name="Pridmore R.D."/>
        </authorList>
    </citation>
    <scope>NUCLEOTIDE SEQUENCE [LARGE SCALE GENOMIC DNA]</scope>
    <source>
        <plasmid evidence="2">pN42</plasmid>
    </source>
</reference>
<sequence length="194" mass="21930">MANSAGMLSVGQIAKMLKTNRQNIYNVLKAEHIKPDGFNDKHYSLYSPETIQEIKAALSKKATLRSKKVVAKEQAEEIADLKNQLSEQQRLTTWLQSQLVQLQVEADKLRSQNSQLQLDNAKTQLLIGQVDQEKTTLKAENDRLSAENNKLGQLTDKVLKDAQRAEEDAQKAKADLDKAQARRAGLWSRITRNY</sequence>
<protein>
    <submittedName>
        <fullName evidence="2">Putative replication protein</fullName>
    </submittedName>
</protein>
<name>Q8VN07_LACDL</name>